<evidence type="ECO:0000259" key="2">
    <source>
        <dbReference type="SMART" id="SM00835"/>
    </source>
</evidence>
<dbReference type="Pfam" id="PF07883">
    <property type="entry name" value="Cupin_2"/>
    <property type="match status" value="1"/>
</dbReference>
<dbReference type="InterPro" id="IPR014500">
    <property type="entry name" value="UCP019307_cupin"/>
</dbReference>
<evidence type="ECO:0000313" key="3">
    <source>
        <dbReference type="EMBL" id="MRX71208.1"/>
    </source>
</evidence>
<feature type="domain" description="Cupin type-1" evidence="2">
    <location>
        <begin position="28"/>
        <end position="143"/>
    </location>
</feature>
<proteinExistence type="predicted"/>
<dbReference type="InterPro" id="IPR013096">
    <property type="entry name" value="Cupin_2"/>
</dbReference>
<dbReference type="Gene3D" id="2.60.120.10">
    <property type="entry name" value="Jelly Rolls"/>
    <property type="match status" value="1"/>
</dbReference>
<reference evidence="3 4" key="1">
    <citation type="submission" date="2019-11" db="EMBL/GenBank/DDBJ databases">
        <title>Bacillus lacus genome.</title>
        <authorList>
            <person name="Allen C.J."/>
            <person name="Newman J.D."/>
        </authorList>
    </citation>
    <scope>NUCLEOTIDE SEQUENCE [LARGE SCALE GENOMIC DNA]</scope>
    <source>
        <strain evidence="3 4">KCTC 33946</strain>
    </source>
</reference>
<evidence type="ECO:0000256" key="1">
    <source>
        <dbReference type="SAM" id="MobiDB-lite"/>
    </source>
</evidence>
<dbReference type="PANTHER" id="PTHR36448:SF2">
    <property type="entry name" value="CUPIN TYPE-1 DOMAIN-CONTAINING PROTEIN"/>
    <property type="match status" value="1"/>
</dbReference>
<dbReference type="InterPro" id="IPR047121">
    <property type="entry name" value="YjiB-like"/>
</dbReference>
<dbReference type="Proteomes" id="UP000448867">
    <property type="component" value="Unassembled WGS sequence"/>
</dbReference>
<evidence type="ECO:0000313" key="4">
    <source>
        <dbReference type="Proteomes" id="UP000448867"/>
    </source>
</evidence>
<dbReference type="EMBL" id="WKKI01000003">
    <property type="protein sequence ID" value="MRX71208.1"/>
    <property type="molecule type" value="Genomic_DNA"/>
</dbReference>
<gene>
    <name evidence="3" type="ORF">GJU40_03350</name>
</gene>
<organism evidence="3 4">
    <name type="scientific">Metabacillus lacus</name>
    <dbReference type="NCBI Taxonomy" id="1983721"/>
    <lineage>
        <taxon>Bacteria</taxon>
        <taxon>Bacillati</taxon>
        <taxon>Bacillota</taxon>
        <taxon>Bacilli</taxon>
        <taxon>Bacillales</taxon>
        <taxon>Bacillaceae</taxon>
        <taxon>Metabacillus</taxon>
    </lineage>
</organism>
<dbReference type="SUPFAM" id="SSF51182">
    <property type="entry name" value="RmlC-like cupins"/>
    <property type="match status" value="1"/>
</dbReference>
<dbReference type="InterPro" id="IPR006045">
    <property type="entry name" value="Cupin_1"/>
</dbReference>
<dbReference type="PIRSF" id="PIRSF019307">
    <property type="entry name" value="UCP019307"/>
    <property type="match status" value="1"/>
</dbReference>
<sequence length="170" mass="19034">MQDNVRSFKLRDDGDIPNNQTYPVLVYHGIFHNNPNEIEGTFNRHGWQGSWSGDVHDYHHYHSNTHEVLGVRSGNGVIQVGGDAGERLTLNEGDVIVLPAGTGHMKIESSEDFEVVGAYPDGATYNMRRKDPGLRAQSLAEIRDVPMPATDPVYGNEGPLLRKWQNQDQR</sequence>
<accession>A0A7X2IWP7</accession>
<dbReference type="CDD" id="cd02219">
    <property type="entry name" value="cupin_YjlB-like"/>
    <property type="match status" value="1"/>
</dbReference>
<comment type="caution">
    <text evidence="3">The sequence shown here is derived from an EMBL/GenBank/DDBJ whole genome shotgun (WGS) entry which is preliminary data.</text>
</comment>
<name>A0A7X2IWP7_9BACI</name>
<protein>
    <submittedName>
        <fullName evidence="3">Cupin domain-containing protein</fullName>
    </submittedName>
</protein>
<dbReference type="SMART" id="SM00835">
    <property type="entry name" value="Cupin_1"/>
    <property type="match status" value="1"/>
</dbReference>
<dbReference type="RefSeq" id="WP_343031369.1">
    <property type="nucleotide sequence ID" value="NZ_WKKI01000003.1"/>
</dbReference>
<dbReference type="InterPro" id="IPR011051">
    <property type="entry name" value="RmlC_Cupin_sf"/>
</dbReference>
<dbReference type="AlphaFoldDB" id="A0A7X2IWP7"/>
<feature type="region of interest" description="Disordered" evidence="1">
    <location>
        <begin position="147"/>
        <end position="170"/>
    </location>
</feature>
<keyword evidence="4" id="KW-1185">Reference proteome</keyword>
<dbReference type="PANTHER" id="PTHR36448">
    <property type="entry name" value="BLR7373 PROTEIN"/>
    <property type="match status" value="1"/>
</dbReference>
<dbReference type="InterPro" id="IPR014710">
    <property type="entry name" value="RmlC-like_jellyroll"/>
</dbReference>